<dbReference type="AlphaFoldDB" id="A0A5B8WAG3"/>
<dbReference type="KEGG" id="mgk:FSB76_25865"/>
<dbReference type="EMBL" id="CP042437">
    <property type="protein sequence ID" value="QEC79208.1"/>
    <property type="molecule type" value="Genomic_DNA"/>
</dbReference>
<evidence type="ECO:0000313" key="2">
    <source>
        <dbReference type="Proteomes" id="UP000321362"/>
    </source>
</evidence>
<dbReference type="RefSeq" id="WP_147058575.1">
    <property type="nucleotide sequence ID" value="NZ_CP042437.1"/>
</dbReference>
<accession>A0A5B8WAG3</accession>
<gene>
    <name evidence="1" type="ORF">FSB76_25865</name>
</gene>
<dbReference type="Proteomes" id="UP000321362">
    <property type="component" value="Chromosome"/>
</dbReference>
<evidence type="ECO:0000313" key="1">
    <source>
        <dbReference type="EMBL" id="QEC79208.1"/>
    </source>
</evidence>
<keyword evidence="2" id="KW-1185">Reference proteome</keyword>
<proteinExistence type="predicted"/>
<sequence length="159" mass="18238">MIINPGDAFAFKAIDDNYKAIICTSVYKESSPHHYTFAALTYSRPRVPSINDIIDGEFFGVANTKEGHFKYSDEALNKMWGIYTDMKPYYVGAYRFIIWRKDLQKFKSELIYMGNLKILDNIDKNGNGGVNASSWPFLQSFFNDQIKVTLNGRGQKTFT</sequence>
<name>A0A5B8WAG3_9SPHI</name>
<reference evidence="1 2" key="1">
    <citation type="journal article" date="2013" name="J. Microbiol.">
        <title>Mucilaginibacter ginsenosidivorax sp. nov., with ginsenoside converting activity isolated from sediment.</title>
        <authorList>
            <person name="Kim J.K."/>
            <person name="Choi T.E."/>
            <person name="Liu Q.M."/>
            <person name="Park H.Y."/>
            <person name="Yi T.H."/>
            <person name="Yoon M.H."/>
            <person name="Kim S.C."/>
            <person name="Im W.T."/>
        </authorList>
    </citation>
    <scope>NUCLEOTIDE SEQUENCE [LARGE SCALE GENOMIC DNA]</scope>
    <source>
        <strain evidence="1 2">KHI28</strain>
    </source>
</reference>
<dbReference type="OrthoDB" id="1368631at2"/>
<protein>
    <submittedName>
        <fullName evidence="1">Uncharacterized protein</fullName>
    </submittedName>
</protein>
<organism evidence="1 2">
    <name type="scientific">Mucilaginibacter ginsenosidivorax</name>
    <dbReference type="NCBI Taxonomy" id="862126"/>
    <lineage>
        <taxon>Bacteria</taxon>
        <taxon>Pseudomonadati</taxon>
        <taxon>Bacteroidota</taxon>
        <taxon>Sphingobacteriia</taxon>
        <taxon>Sphingobacteriales</taxon>
        <taxon>Sphingobacteriaceae</taxon>
        <taxon>Mucilaginibacter</taxon>
    </lineage>
</organism>